<dbReference type="Gene3D" id="3.40.50.300">
    <property type="entry name" value="P-loop containing nucleotide triphosphate hydrolases"/>
    <property type="match status" value="1"/>
</dbReference>
<proteinExistence type="predicted"/>
<name>A0ABT0MNF3_9GAMM</name>
<evidence type="ECO:0000313" key="2">
    <source>
        <dbReference type="Proteomes" id="UP001203069"/>
    </source>
</evidence>
<dbReference type="InterPro" id="IPR027417">
    <property type="entry name" value="P-loop_NTPase"/>
</dbReference>
<protein>
    <submittedName>
        <fullName evidence="1">Exodeoxyribonuclease V subunit gamma</fullName>
    </submittedName>
</protein>
<dbReference type="EMBL" id="JAKPBZ010000047">
    <property type="protein sequence ID" value="MCL2891182.1"/>
    <property type="molecule type" value="Genomic_DNA"/>
</dbReference>
<gene>
    <name evidence="1" type="ORF">MFP26_00270</name>
</gene>
<feature type="non-terminal residue" evidence="1">
    <location>
        <position position="1"/>
    </location>
</feature>
<organism evidence="1 2">
    <name type="scientific">Brenneria tiliae</name>
    <dbReference type="NCBI Taxonomy" id="2914984"/>
    <lineage>
        <taxon>Bacteria</taxon>
        <taxon>Pseudomonadati</taxon>
        <taxon>Pseudomonadota</taxon>
        <taxon>Gammaproteobacteria</taxon>
        <taxon>Enterobacterales</taxon>
        <taxon>Pectobacteriaceae</taxon>
        <taxon>Brenneria</taxon>
    </lineage>
</organism>
<sequence>DNRHLGNDVKTLPDWLNQIEKLIQQKFSRFNQTNAWRAIFAAQNDLKENIEANSKYLATVTSKTAKTPNPPTEPVQQIDTENLPLKLTFVLENIAQSIINQQVSAEPSGVITFARIGSVRSLPYKLVVMLNLNLSDFPK</sequence>
<evidence type="ECO:0000313" key="1">
    <source>
        <dbReference type="EMBL" id="MCL2891182.1"/>
    </source>
</evidence>
<accession>A0ABT0MNF3</accession>
<comment type="caution">
    <text evidence="1">The sequence shown here is derived from an EMBL/GenBank/DDBJ whole genome shotgun (WGS) entry which is preliminary data.</text>
</comment>
<keyword evidence="2" id="KW-1185">Reference proteome</keyword>
<dbReference type="RefSeq" id="WP_249243221.1">
    <property type="nucleotide sequence ID" value="NZ_JAKPBZ010000047.1"/>
</dbReference>
<dbReference type="Proteomes" id="UP001203069">
    <property type="component" value="Unassembled WGS sequence"/>
</dbReference>
<feature type="non-terminal residue" evidence="1">
    <location>
        <position position="139"/>
    </location>
</feature>
<reference evidence="1 2" key="1">
    <citation type="submission" date="2022-02" db="EMBL/GenBank/DDBJ databases">
        <title>Description of Brenneria tiliae sp. nov. isolated from symptomatic Tilia x moltkei and Tilia x europaea trees in the UK.</title>
        <authorList>
            <person name="Kile H."/>
        </authorList>
    </citation>
    <scope>NUCLEOTIDE SEQUENCE [LARGE SCALE GENOMIC DNA]</scope>
    <source>
        <strain evidence="1 2">MC1SB4.1</strain>
    </source>
</reference>